<organism evidence="2 3">
    <name type="scientific">Rhizobium herbae</name>
    <dbReference type="NCBI Taxonomy" id="508661"/>
    <lineage>
        <taxon>Bacteria</taxon>
        <taxon>Pseudomonadati</taxon>
        <taxon>Pseudomonadota</taxon>
        <taxon>Alphaproteobacteria</taxon>
        <taxon>Hyphomicrobiales</taxon>
        <taxon>Rhizobiaceae</taxon>
        <taxon>Rhizobium/Agrobacterium group</taxon>
        <taxon>Rhizobium</taxon>
    </lineage>
</organism>
<feature type="transmembrane region" description="Helical" evidence="1">
    <location>
        <begin position="37"/>
        <end position="56"/>
    </location>
</feature>
<accession>A0ABS4EKA1</accession>
<protein>
    <recommendedName>
        <fullName evidence="4">DUF805 domain-containing protein</fullName>
    </recommendedName>
</protein>
<evidence type="ECO:0000256" key="1">
    <source>
        <dbReference type="SAM" id="Phobius"/>
    </source>
</evidence>
<evidence type="ECO:0008006" key="4">
    <source>
        <dbReference type="Google" id="ProtNLM"/>
    </source>
</evidence>
<name>A0ABS4EKA1_9HYPH</name>
<dbReference type="EMBL" id="JAGGJV010000003">
    <property type="protein sequence ID" value="MBP1858371.1"/>
    <property type="molecule type" value="Genomic_DNA"/>
</dbReference>
<reference evidence="2 3" key="1">
    <citation type="submission" date="2021-03" db="EMBL/GenBank/DDBJ databases">
        <title>Genomic Encyclopedia of Type Strains, Phase IV (KMG-IV): sequencing the most valuable type-strain genomes for metagenomic binning, comparative biology and taxonomic classification.</title>
        <authorList>
            <person name="Goeker M."/>
        </authorList>
    </citation>
    <scope>NUCLEOTIDE SEQUENCE [LARGE SCALE GENOMIC DNA]</scope>
    <source>
        <strain evidence="2 3">DSM 26427</strain>
    </source>
</reference>
<gene>
    <name evidence="2" type="ORF">J2Z75_001879</name>
</gene>
<proteinExistence type="predicted"/>
<keyword evidence="3" id="KW-1185">Reference proteome</keyword>
<keyword evidence="1" id="KW-0812">Transmembrane</keyword>
<comment type="caution">
    <text evidence="2">The sequence shown here is derived from an EMBL/GenBank/DDBJ whole genome shotgun (WGS) entry which is preliminary data.</text>
</comment>
<keyword evidence="1" id="KW-0472">Membrane</keyword>
<evidence type="ECO:0000313" key="2">
    <source>
        <dbReference type="EMBL" id="MBP1858371.1"/>
    </source>
</evidence>
<keyword evidence="1" id="KW-1133">Transmembrane helix</keyword>
<evidence type="ECO:0000313" key="3">
    <source>
        <dbReference type="Proteomes" id="UP000823786"/>
    </source>
</evidence>
<dbReference type="RefSeq" id="WP_209850925.1">
    <property type="nucleotide sequence ID" value="NZ_JAGGJV010000003.1"/>
</dbReference>
<sequence>MAFFLSFYTLISLFFLDNTYREGEAAGSSWDGMRVLGLVLCLIWPLLLVYVIVSAYRSRQTG</sequence>
<dbReference type="Proteomes" id="UP000823786">
    <property type="component" value="Unassembled WGS sequence"/>
</dbReference>